<reference evidence="4" key="2">
    <citation type="journal article" date="2005" name="Nature">
        <title>The map-based sequence of the rice genome.</title>
        <authorList>
            <consortium name="International rice genome sequencing project (IRGSP)"/>
            <person name="Matsumoto T."/>
            <person name="Wu J."/>
            <person name="Kanamori H."/>
            <person name="Katayose Y."/>
            <person name="Fujisawa M."/>
            <person name="Namiki N."/>
            <person name="Mizuno H."/>
            <person name="Yamamoto K."/>
            <person name="Antonio B.A."/>
            <person name="Baba T."/>
            <person name="Sakata K."/>
            <person name="Nagamura Y."/>
            <person name="Aoki H."/>
            <person name="Arikawa K."/>
            <person name="Arita K."/>
            <person name="Bito T."/>
            <person name="Chiden Y."/>
            <person name="Fujitsuka N."/>
            <person name="Fukunaka R."/>
            <person name="Hamada M."/>
            <person name="Harada C."/>
            <person name="Hayashi A."/>
            <person name="Hijishita S."/>
            <person name="Honda M."/>
            <person name="Hosokawa S."/>
            <person name="Ichikawa Y."/>
            <person name="Idonuma A."/>
            <person name="Iijima M."/>
            <person name="Ikeda M."/>
            <person name="Ikeno M."/>
            <person name="Ito K."/>
            <person name="Ito S."/>
            <person name="Ito T."/>
            <person name="Ito Y."/>
            <person name="Ito Y."/>
            <person name="Iwabuchi A."/>
            <person name="Kamiya K."/>
            <person name="Karasawa W."/>
            <person name="Kurita K."/>
            <person name="Katagiri S."/>
            <person name="Kikuta A."/>
            <person name="Kobayashi H."/>
            <person name="Kobayashi N."/>
            <person name="Machita K."/>
            <person name="Maehara T."/>
            <person name="Masukawa M."/>
            <person name="Mizubayashi T."/>
            <person name="Mukai Y."/>
            <person name="Nagasaki H."/>
            <person name="Nagata Y."/>
            <person name="Naito S."/>
            <person name="Nakashima M."/>
            <person name="Nakama Y."/>
            <person name="Nakamichi Y."/>
            <person name="Nakamura M."/>
            <person name="Meguro A."/>
            <person name="Negishi M."/>
            <person name="Ohta I."/>
            <person name="Ohta T."/>
            <person name="Okamoto M."/>
            <person name="Ono N."/>
            <person name="Saji S."/>
            <person name="Sakaguchi M."/>
            <person name="Sakai K."/>
            <person name="Shibata M."/>
            <person name="Shimokawa T."/>
            <person name="Song J."/>
            <person name="Takazaki Y."/>
            <person name="Terasawa K."/>
            <person name="Tsugane M."/>
            <person name="Tsuji K."/>
            <person name="Ueda S."/>
            <person name="Waki K."/>
            <person name="Yamagata H."/>
            <person name="Yamamoto M."/>
            <person name="Yamamoto S."/>
            <person name="Yamane H."/>
            <person name="Yoshiki S."/>
            <person name="Yoshihara R."/>
            <person name="Yukawa K."/>
            <person name="Zhong H."/>
            <person name="Yano M."/>
            <person name="Yuan Q."/>
            <person name="Ouyang S."/>
            <person name="Liu J."/>
            <person name="Jones K.M."/>
            <person name="Gansberger K."/>
            <person name="Moffat K."/>
            <person name="Hill J."/>
            <person name="Bera J."/>
            <person name="Fadrosh D."/>
            <person name="Jin S."/>
            <person name="Johri S."/>
            <person name="Kim M."/>
            <person name="Overton L."/>
            <person name="Reardon M."/>
            <person name="Tsitrin T."/>
            <person name="Vuong H."/>
            <person name="Weaver B."/>
            <person name="Ciecko A."/>
            <person name="Tallon L."/>
            <person name="Jackson J."/>
            <person name="Pai G."/>
            <person name="Aken S.V."/>
            <person name="Utterback T."/>
            <person name="Reidmuller S."/>
            <person name="Feldblyum T."/>
            <person name="Hsiao J."/>
            <person name="Zismann V."/>
            <person name="Iobst S."/>
            <person name="de Vazeille A.R."/>
            <person name="Buell C.R."/>
            <person name="Ying K."/>
            <person name="Li Y."/>
            <person name="Lu T."/>
            <person name="Huang Y."/>
            <person name="Zhao Q."/>
            <person name="Feng Q."/>
            <person name="Zhang L."/>
            <person name="Zhu J."/>
            <person name="Weng Q."/>
            <person name="Mu J."/>
            <person name="Lu Y."/>
            <person name="Fan D."/>
            <person name="Liu Y."/>
            <person name="Guan J."/>
            <person name="Zhang Y."/>
            <person name="Yu S."/>
            <person name="Liu X."/>
            <person name="Zhang Y."/>
            <person name="Hong G."/>
            <person name="Han B."/>
            <person name="Choisne N."/>
            <person name="Demange N."/>
            <person name="Orjeda G."/>
            <person name="Samain S."/>
            <person name="Cattolico L."/>
            <person name="Pelletier E."/>
            <person name="Couloux A."/>
            <person name="Segurens B."/>
            <person name="Wincker P."/>
            <person name="D'Hont A."/>
            <person name="Scarpelli C."/>
            <person name="Weissenbach J."/>
            <person name="Salanoubat M."/>
            <person name="Quetier F."/>
            <person name="Yu Y."/>
            <person name="Kim H.R."/>
            <person name="Rambo T."/>
            <person name="Currie J."/>
            <person name="Collura K."/>
            <person name="Luo M."/>
            <person name="Yang T."/>
            <person name="Ammiraju J.S.S."/>
            <person name="Engler F."/>
            <person name="Soderlund C."/>
            <person name="Wing R.A."/>
            <person name="Palmer L.E."/>
            <person name="de la Bastide M."/>
            <person name="Spiegel L."/>
            <person name="Nascimento L."/>
            <person name="Zutavern T."/>
            <person name="O'Shaughnessy A."/>
            <person name="Dike S."/>
            <person name="Dedhia N."/>
            <person name="Preston R."/>
            <person name="Balija V."/>
            <person name="McCombie W.R."/>
            <person name="Chow T."/>
            <person name="Chen H."/>
            <person name="Chung M."/>
            <person name="Chen C."/>
            <person name="Shaw J."/>
            <person name="Wu H."/>
            <person name="Hsiao K."/>
            <person name="Chao Y."/>
            <person name="Chu M."/>
            <person name="Cheng C."/>
            <person name="Hour A."/>
            <person name="Lee P."/>
            <person name="Lin S."/>
            <person name="Lin Y."/>
            <person name="Liou J."/>
            <person name="Liu S."/>
            <person name="Hsing Y."/>
            <person name="Raghuvanshi S."/>
            <person name="Mohanty A."/>
            <person name="Bharti A.K."/>
            <person name="Gaur A."/>
            <person name="Gupta V."/>
            <person name="Kumar D."/>
            <person name="Ravi V."/>
            <person name="Vij S."/>
            <person name="Kapur A."/>
            <person name="Khurana P."/>
            <person name="Khurana P."/>
            <person name="Khurana J.P."/>
            <person name="Tyagi A.K."/>
            <person name="Gaikwad K."/>
            <person name="Singh A."/>
            <person name="Dalal V."/>
            <person name="Srivastava S."/>
            <person name="Dixit A."/>
            <person name="Pal A.K."/>
            <person name="Ghazi I.A."/>
            <person name="Yadav M."/>
            <person name="Pandit A."/>
            <person name="Bhargava A."/>
            <person name="Sureshbabu K."/>
            <person name="Batra K."/>
            <person name="Sharma T.R."/>
            <person name="Mohapatra T."/>
            <person name="Singh N.K."/>
            <person name="Messing J."/>
            <person name="Nelson A.B."/>
            <person name="Fuks G."/>
            <person name="Kavchok S."/>
            <person name="Keizer G."/>
            <person name="Linton E."/>
            <person name="Llaca V."/>
            <person name="Song R."/>
            <person name="Tanyolac B."/>
            <person name="Young S."/>
            <person name="Ho-Il K."/>
            <person name="Hahn J.H."/>
            <person name="Sangsakoo G."/>
            <person name="Vanavichit A."/>
            <person name="de Mattos Luiz.A.T."/>
            <person name="Zimmer P.D."/>
            <person name="Malone G."/>
            <person name="Dellagostin O."/>
            <person name="de Oliveira A.C."/>
            <person name="Bevan M."/>
            <person name="Bancroft I."/>
            <person name="Minx P."/>
            <person name="Cordum H."/>
            <person name="Wilson R."/>
            <person name="Cheng Z."/>
            <person name="Jin W."/>
            <person name="Jiang J."/>
            <person name="Leong S.A."/>
            <person name="Iwama H."/>
            <person name="Gojobori T."/>
            <person name="Itoh T."/>
            <person name="Niimura Y."/>
            <person name="Fujii Y."/>
            <person name="Habara T."/>
            <person name="Sakai H."/>
            <person name="Sato Y."/>
            <person name="Wilson G."/>
            <person name="Kumar K."/>
            <person name="McCouch S."/>
            <person name="Juretic N."/>
            <person name="Hoen D."/>
            <person name="Wright S."/>
            <person name="Bruskiewich R."/>
            <person name="Bureau T."/>
            <person name="Miyao A."/>
            <person name="Hirochika H."/>
            <person name="Nishikawa T."/>
            <person name="Kadowaki K."/>
            <person name="Sugiura M."/>
            <person name="Burr B."/>
            <person name="Sasaki T."/>
        </authorList>
    </citation>
    <scope>NUCLEOTIDE SEQUENCE [LARGE SCALE GENOMIC DNA]</scope>
    <source>
        <strain evidence="4">cv. Nipponbare</strain>
    </source>
</reference>
<accession>Q60D91</accession>
<evidence type="ECO:0000313" key="3">
    <source>
        <dbReference type="EMBL" id="AAW56855.1"/>
    </source>
</evidence>
<name>Q60D91_ORYSJ</name>
<proteinExistence type="predicted"/>
<reference evidence="4" key="4">
    <citation type="journal article" date="2008" name="Nucleic Acids Res.">
        <title>The rice annotation project database (RAP-DB): 2008 update.</title>
        <authorList>
            <consortium name="The rice annotation project (RAP)"/>
        </authorList>
    </citation>
    <scope>GENOME REANNOTATION</scope>
    <source>
        <strain evidence="4">cv. Nipponbare</strain>
    </source>
</reference>
<sequence length="100" mass="11430">MVHAWDQLIKFLQKPSKVPPLKRMSNVKPTSGKCKERSDWKGAETGLEQGERKTELKDKNLEKRTKMWQYYPNVLQGTNTSISITVSIPSSSIKSEPNHC</sequence>
<dbReference type="EMBL" id="AC093954">
    <property type="protein sequence ID" value="AAW56855.1"/>
    <property type="molecule type" value="Genomic_DNA"/>
</dbReference>
<reference evidence="3" key="3">
    <citation type="submission" date="2005-01" db="EMBL/GenBank/DDBJ databases">
        <title>Oryza sativa BAC OJ1097_A12 genomic sequence.</title>
        <authorList>
            <person name="Chow T.-Y."/>
            <person name="Hsing Y.-I.C."/>
            <person name="Chen C.-S."/>
            <person name="Chen H.-H."/>
            <person name="Liu S.-M."/>
            <person name="Chao Y.-T."/>
            <person name="Chang S.-J."/>
            <person name="Chen H.-C."/>
            <person name="Chen S.-K."/>
            <person name="Chen T.-R."/>
            <person name="Chen Y.-L."/>
            <person name="Cheng C.-H."/>
            <person name="Chung C.-I."/>
            <person name="Han S.-Y."/>
            <person name="Hsiao S.-H."/>
            <person name="Hsiung J.-N."/>
            <person name="Hsu C.-H."/>
            <person name="Hsu C.-T."/>
            <person name="Huang J.-J."/>
            <person name="Kau P.-I."/>
            <person name="Lee H.-F."/>
            <person name="Lee M.-C."/>
            <person name="Leu H.-L."/>
            <person name="Li Y.-F."/>
            <person name="Lin S.-J."/>
            <person name="Lin Y.-C."/>
            <person name="Lu P.-C."/>
            <person name="Wei F.-J."/>
            <person name="Wu C.-C."/>
            <person name="Wu S.-W."/>
            <person name="Yang K.-C."/>
            <person name="Yu C.-Y."/>
            <person name="Yu S.-W."/>
            <person name="Wu H.-P."/>
            <person name="Shaw J.-F."/>
        </authorList>
    </citation>
    <scope>NUCLEOTIDE SEQUENCE</scope>
</reference>
<dbReference type="Proteomes" id="UP000000763">
    <property type="component" value="Chromosome 5"/>
</dbReference>
<dbReference type="EMBL" id="AC148611">
    <property type="protein sequence ID" value="AAV31193.1"/>
    <property type="molecule type" value="Genomic_DNA"/>
</dbReference>
<feature type="compositionally biased region" description="Basic and acidic residues" evidence="1">
    <location>
        <begin position="33"/>
        <end position="42"/>
    </location>
</feature>
<feature type="region of interest" description="Disordered" evidence="1">
    <location>
        <begin position="20"/>
        <end position="54"/>
    </location>
</feature>
<reference evidence="2" key="1">
    <citation type="submission" date="2004-10" db="EMBL/GenBank/DDBJ databases">
        <title>Oryza sativa BAC B1007D10 genomic sequence.</title>
        <authorList>
            <person name="Chow T.-Y."/>
            <person name="Hsing Y.-I.C."/>
            <person name="Chen C.-S."/>
            <person name="Chen H.-H."/>
            <person name="Liu S.-M."/>
            <person name="Chao Y.-T."/>
            <person name="Chang S.-J."/>
            <person name="Chen H.-C."/>
            <person name="Chen S.-K."/>
            <person name="Chen T.-R."/>
            <person name="Chen Y.-L."/>
            <person name="Cheng C.-H."/>
            <person name="Chung C.-I."/>
            <person name="Han S.-Y."/>
            <person name="Hsiao S.-H."/>
            <person name="Hsiung J.-N."/>
            <person name="Hsu C.-H."/>
            <person name="Huang J.-J."/>
            <person name="Kau P.-I."/>
            <person name="Lee M.-C."/>
            <person name="Leu H.-L."/>
            <person name="Li Y.-F."/>
            <person name="Lin S.-J."/>
            <person name="Lin Y.-C."/>
            <person name="Wu S.-W."/>
            <person name="Yu C.-Y."/>
            <person name="Yu S.-W."/>
            <person name="Wu H.-P."/>
            <person name="Shaw J.-F."/>
        </authorList>
    </citation>
    <scope>NUCLEOTIDE SEQUENCE</scope>
</reference>
<dbReference type="AlphaFoldDB" id="Q60D91"/>
<protein>
    <submittedName>
        <fullName evidence="2">Uncharacterized protein</fullName>
    </submittedName>
</protein>
<evidence type="ECO:0000313" key="4">
    <source>
        <dbReference type="Proteomes" id="UP000000763"/>
    </source>
</evidence>
<evidence type="ECO:0000313" key="2">
    <source>
        <dbReference type="EMBL" id="AAV31193.1"/>
    </source>
</evidence>
<gene>
    <name evidence="2" type="ORF">B1007D10.1</name>
    <name evidence="3" type="ORF">OJ1097_A12.7</name>
</gene>
<evidence type="ECO:0000256" key="1">
    <source>
        <dbReference type="SAM" id="MobiDB-lite"/>
    </source>
</evidence>
<organism evidence="2 4">
    <name type="scientific">Oryza sativa subsp. japonica</name>
    <name type="common">Rice</name>
    <dbReference type="NCBI Taxonomy" id="39947"/>
    <lineage>
        <taxon>Eukaryota</taxon>
        <taxon>Viridiplantae</taxon>
        <taxon>Streptophyta</taxon>
        <taxon>Embryophyta</taxon>
        <taxon>Tracheophyta</taxon>
        <taxon>Spermatophyta</taxon>
        <taxon>Magnoliopsida</taxon>
        <taxon>Liliopsida</taxon>
        <taxon>Poales</taxon>
        <taxon>Poaceae</taxon>
        <taxon>BOP clade</taxon>
        <taxon>Oryzoideae</taxon>
        <taxon>Oryzeae</taxon>
        <taxon>Oryzinae</taxon>
        <taxon>Oryza</taxon>
        <taxon>Oryza sativa</taxon>
    </lineage>
</organism>